<feature type="compositionally biased region" description="Gly residues" evidence="16">
    <location>
        <begin position="1969"/>
        <end position="1978"/>
    </location>
</feature>
<keyword evidence="7" id="KW-0677">Repeat</keyword>
<dbReference type="GO" id="GO:0004674">
    <property type="term" value="F:protein serine/threonine kinase activity"/>
    <property type="evidence" value="ECO:0007669"/>
    <property type="project" value="UniProtKB-KW"/>
</dbReference>
<feature type="compositionally biased region" description="Basic and acidic residues" evidence="16">
    <location>
        <begin position="1107"/>
        <end position="1118"/>
    </location>
</feature>
<evidence type="ECO:0000256" key="6">
    <source>
        <dbReference type="ARBA" id="ARBA00022723"/>
    </source>
</evidence>
<dbReference type="InterPro" id="IPR008271">
    <property type="entry name" value="Ser/Thr_kinase_AS"/>
</dbReference>
<feature type="compositionally biased region" description="Basic and acidic residues" evidence="16">
    <location>
        <begin position="2102"/>
        <end position="2111"/>
    </location>
</feature>
<evidence type="ECO:0000256" key="1">
    <source>
        <dbReference type="ARBA" id="ARBA00001946"/>
    </source>
</evidence>
<dbReference type="PROSITE" id="PS50011">
    <property type="entry name" value="PROTEIN_KINASE_DOM"/>
    <property type="match status" value="1"/>
</dbReference>
<dbReference type="GO" id="GO:0000045">
    <property type="term" value="P:autophagosome assembly"/>
    <property type="evidence" value="ECO:0007669"/>
    <property type="project" value="TreeGrafter"/>
</dbReference>
<feature type="compositionally biased region" description="Basic and acidic residues" evidence="16">
    <location>
        <begin position="364"/>
        <end position="374"/>
    </location>
</feature>
<accession>A0A0G4FUK1</accession>
<dbReference type="VEuPathDB" id="CryptoDB:Cvel_18834"/>
<feature type="compositionally biased region" description="Basic and acidic residues" evidence="16">
    <location>
        <begin position="1279"/>
        <end position="1289"/>
    </location>
</feature>
<evidence type="ECO:0000256" key="13">
    <source>
        <dbReference type="ARBA" id="ARBA00047899"/>
    </source>
</evidence>
<proteinExistence type="inferred from homology"/>
<evidence type="ECO:0000256" key="14">
    <source>
        <dbReference type="ARBA" id="ARBA00048679"/>
    </source>
</evidence>
<dbReference type="GO" id="GO:0000407">
    <property type="term" value="C:phagophore assembly site"/>
    <property type="evidence" value="ECO:0007669"/>
    <property type="project" value="TreeGrafter"/>
</dbReference>
<dbReference type="SUPFAM" id="SSF56112">
    <property type="entry name" value="Protein kinase-like (PK-like)"/>
    <property type="match status" value="1"/>
</dbReference>
<dbReference type="PANTHER" id="PTHR24348:SF22">
    <property type="entry name" value="NON-SPECIFIC SERINE_THREONINE PROTEIN KINASE"/>
    <property type="match status" value="1"/>
</dbReference>
<feature type="compositionally biased region" description="Gly residues" evidence="16">
    <location>
        <begin position="345"/>
        <end position="354"/>
    </location>
</feature>
<feature type="compositionally biased region" description="Basic and acidic residues" evidence="16">
    <location>
        <begin position="1673"/>
        <end position="1683"/>
    </location>
</feature>
<dbReference type="FunFam" id="1.10.510.10:FF:000571">
    <property type="entry name" value="Maternal embryonic leucine zipper kinase"/>
    <property type="match status" value="1"/>
</dbReference>
<dbReference type="GO" id="GO:0005829">
    <property type="term" value="C:cytosol"/>
    <property type="evidence" value="ECO:0007669"/>
    <property type="project" value="TreeGrafter"/>
</dbReference>
<feature type="compositionally biased region" description="Basic and acidic residues" evidence="16">
    <location>
        <begin position="394"/>
        <end position="406"/>
    </location>
</feature>
<dbReference type="InterPro" id="IPR045269">
    <property type="entry name" value="Atg1-like"/>
</dbReference>
<dbReference type="InterPro" id="IPR000719">
    <property type="entry name" value="Prot_kinase_dom"/>
</dbReference>
<comment type="catalytic activity">
    <reaction evidence="13">
        <text>L-threonyl-[protein] + ATP = O-phospho-L-threonyl-[protein] + ADP + H(+)</text>
        <dbReference type="Rhea" id="RHEA:46608"/>
        <dbReference type="Rhea" id="RHEA-COMP:11060"/>
        <dbReference type="Rhea" id="RHEA-COMP:11605"/>
        <dbReference type="ChEBI" id="CHEBI:15378"/>
        <dbReference type="ChEBI" id="CHEBI:30013"/>
        <dbReference type="ChEBI" id="CHEBI:30616"/>
        <dbReference type="ChEBI" id="CHEBI:61977"/>
        <dbReference type="ChEBI" id="CHEBI:456216"/>
        <dbReference type="EC" id="2.7.11.1"/>
    </reaction>
</comment>
<comment type="similarity">
    <text evidence="12">Belongs to the protein kinase superfamily. Ser/Thr protein kinase family. CDPK subfamily.</text>
</comment>
<feature type="compositionally biased region" description="Basic and acidic residues" evidence="16">
    <location>
        <begin position="846"/>
        <end position="868"/>
    </location>
</feature>
<evidence type="ECO:0000256" key="3">
    <source>
        <dbReference type="ARBA" id="ARBA00012513"/>
    </source>
</evidence>
<feature type="region of interest" description="Disordered" evidence="16">
    <location>
        <begin position="753"/>
        <end position="951"/>
    </location>
</feature>
<feature type="compositionally biased region" description="Basic and acidic residues" evidence="16">
    <location>
        <begin position="1507"/>
        <end position="1522"/>
    </location>
</feature>
<keyword evidence="5" id="KW-0808">Transferase</keyword>
<dbReference type="PANTHER" id="PTHR24348">
    <property type="entry name" value="SERINE/THREONINE-PROTEIN KINASE UNC-51-RELATED"/>
    <property type="match status" value="1"/>
</dbReference>
<evidence type="ECO:0000256" key="2">
    <source>
        <dbReference type="ARBA" id="ARBA00011245"/>
    </source>
</evidence>
<feature type="compositionally biased region" description="Basic and acidic residues" evidence="16">
    <location>
        <begin position="624"/>
        <end position="640"/>
    </location>
</feature>
<feature type="compositionally biased region" description="Basic and acidic residues" evidence="16">
    <location>
        <begin position="494"/>
        <end position="507"/>
    </location>
</feature>
<evidence type="ECO:0000256" key="15">
    <source>
        <dbReference type="PROSITE-ProRule" id="PRU10141"/>
    </source>
</evidence>
<feature type="region of interest" description="Disordered" evidence="16">
    <location>
        <begin position="1157"/>
        <end position="1323"/>
    </location>
</feature>
<feature type="region of interest" description="Disordered" evidence="16">
    <location>
        <begin position="2078"/>
        <end position="2132"/>
    </location>
</feature>
<feature type="compositionally biased region" description="Basic and acidic residues" evidence="16">
    <location>
        <begin position="823"/>
        <end position="838"/>
    </location>
</feature>
<sequence length="2299" mass="243549">MSRKRVGQYLLDERIGKGSFATVWKGHCQKTEEILAIKVISRDTVSETTQLTQEMKVLKMLDHPNIVRFRDLRKSNSHFYLILEFCEGGDLSQVLRRHGPLSESTAGRFLRQLAQGLRVLHERNFMHRDLKPQNILLTDRNLDKALLKIADFGFARTLSPTDMAATVCGSPLYMAPEILRYKNYDVKADLWSVGAILFEMLFGRPPFDGPNPMQLLKNIEAVGRVELPPNHHLSPEVSQLLHRLLTVDPAQRMTSSEFLSHPFVVSPLPGRERGQRSSWTEGGSASSAALLRQRQEAAAPAPVSLAEGEESASVCQSTSAGFVSTFSAAAPRDPPRAPAPPPQGGARGGAGADAGAGTPPESGRVVRMEEERPQPHAHPVQAGSAVSMSGQPSGHREGENGRKMIEGVEGASRGGGKGAENGVGDQPEGSESLSLFRSAMDLPLPSSGPGKRNPPPPSQRPGCSSSLDSEGKMDPPSQGVQEFFIGDDSTDSPPDGRDRESSREDAVATCLDHRTTQTGWRCMSSVDPLAGVATALGRGGGHLHGSLSGSRSHMSMSLAALPQSRQPLTSQGGRRGQPRYPQMMTESVQVQHGGPCLFTITNLAAAQSALLADTHLPLARSSIQRRERESERSERGEATRPLRLGGQKGREGGKRSPAVSPLAPMNLQGAPQTQAETCPSPPCAAPSPLAQPPLVPSPSPSPSLLSVDSSGKEESRPAPPEEDQISQSSSRRQIAAEVVEGGCSLVLRREAGNKGMSSLLPPQAEENEAIPEEKQDLPQPALRTVHASEVPVKSQDSAHCPVNSRVTDSLRAASVGEREEELEERKAEMEEVEETKQEEMEEATEEEAKRKNEDEGERKELGKEKNEEPDIASDSLSIRVGVHQDFPSASNTERLLLAEEAQPPAEDPPLLLVSKGKAVADPPPTESLDREERAVSPLTSESPKSSSVSVHVHPTVGVAATSQERGVLLPPHETREVRSASFETATGVLKPQEVCSLVVEAEKGKGVGLLESKNSAAGAAVSLMGNEEKIESAESCAAVVVPEFERDGREPLESVPVPQSLRGVDFSCGGSPGSASARSFRSALEVAEEEGEGGGEERQGATPSGLEKAKKNALERDCFPPLPPPDNVAQTVRAEAGVPEEAYDFDRVFGDVCAVSDRVERDEIGKGAPTDADSGVRLPLVDSSPCQRVGTKPLREASPSSEHTPTLSEIPEQQNSQKHSQNEPNEPTAIKTETSEDRQKDEEKSSPFNPLHSAPLASVFESMVREALSSSSPRSIVETQERGKNAEGGREEEEKEKDLLSGGQPFHLNAQKEGGDTNRGDTSVDVCHSIGVGGEVEDACVRAEQGATPDATGAEVGGKEAGRGEGNLREESGGAMGEREKEEDPARCLVLPSPENQQRETEEEEEAGGRISSSSSIADGAGEEAESSFRKKKCNLKEEAEGEGEFTASVGSPILARGPVEGEEEHAAMVKQVQHGGTFLNSDHALASVEGGDGETDTAEVLLWNEKQGEDGTTEEVHRSPDVSRGVGESDETERETRDGEEVSAEVKGNEIHASAEKQNDGDIASLRLCTEDQEKQRLVIASSPALPAKPTPALQARDSSAESQDQKQKEADRPSVHPVASSPNPNELPNRNDAPSPEPKANDANLVVISEGVHQQQSKESTVEVPPLLRAAPERTDEDKQKTTGPSEQQGAAAKKQSSPSTLAPAVPPALSAAAFPPTRAVEVRTVSEREKPASALSTPPLAPQPPPRKLSDDKEGRPPLPQQQQQYTCPASVSGAAASLRFLPKRQHGHAGASHLQLAAVGRGGMERERGDPLQGPEREKERVPPLRVSSLSGGGSREGGTNALSSPLLPSSPSCSPLLASRGEGYLMGEREKTSSATTTPLSARRGMDASFRRLKGRESPRVSSSSSSFSPLPVASGAAASSSSSSSEVTASSIERLGSLLASLAMERWGRERPPSPGSAWVSGEAGGNGGVGGDGLDAGSVPLLSSLWKDDDKALLYGDALESLALLVYAVQERQRALAISGKDAHDRCVAALRDSTDLARGLEFLLSSFSPSQTAGSTSAVWMGAGAKGTLHGGRRHRGKAHGSLSPGLSFVSSPRQERERERVEVASAVSGTTGGSGGTCTQTVAAGPGNEGAAALSPLLRSAGAPLQLVYERAVDLFRTACLEWSVGMPERARRASEDGLLLLQFLIKEGEGLVSEGVSHPYSSIAGGGLPNGPLSLPQSSAGQLQGKWVAHGEGLASLSSCEWCGMDLGGSCCCLLSDLSSLKRLEEEVQSIAAQGEGLRQHRKTQTASG</sequence>
<name>A0A0G4FUK1_9ALVE</name>
<feature type="compositionally biased region" description="Basic and acidic residues" evidence="16">
    <location>
        <begin position="1723"/>
        <end position="1734"/>
    </location>
</feature>
<evidence type="ECO:0000256" key="9">
    <source>
        <dbReference type="ARBA" id="ARBA00022777"/>
    </source>
</evidence>
<keyword evidence="9" id="KW-0418">Kinase</keyword>
<feature type="compositionally biased region" description="Low complexity" evidence="16">
    <location>
        <begin position="935"/>
        <end position="951"/>
    </location>
</feature>
<dbReference type="GO" id="GO:0016020">
    <property type="term" value="C:membrane"/>
    <property type="evidence" value="ECO:0007669"/>
    <property type="project" value="TreeGrafter"/>
</dbReference>
<evidence type="ECO:0000256" key="10">
    <source>
        <dbReference type="ARBA" id="ARBA00022837"/>
    </source>
</evidence>
<dbReference type="PROSITE" id="PS00107">
    <property type="entry name" value="PROTEIN_KINASE_ATP"/>
    <property type="match status" value="1"/>
</dbReference>
<feature type="compositionally biased region" description="Polar residues" evidence="16">
    <location>
        <begin position="1268"/>
        <end position="1278"/>
    </location>
</feature>
<protein>
    <recommendedName>
        <fullName evidence="3">non-specific serine/threonine protein kinase</fullName>
        <ecNumber evidence="3">2.7.11.1</ecNumber>
    </recommendedName>
</protein>
<dbReference type="GO" id="GO:0005524">
    <property type="term" value="F:ATP binding"/>
    <property type="evidence" value="ECO:0007669"/>
    <property type="project" value="UniProtKB-UniRule"/>
</dbReference>
<feature type="compositionally biased region" description="Basic and acidic residues" evidence="16">
    <location>
        <begin position="1807"/>
        <end position="1827"/>
    </location>
</feature>
<feature type="compositionally biased region" description="Basic and acidic residues" evidence="16">
    <location>
        <begin position="1605"/>
        <end position="1616"/>
    </location>
</feature>
<evidence type="ECO:0000256" key="4">
    <source>
        <dbReference type="ARBA" id="ARBA00022527"/>
    </source>
</evidence>
<keyword evidence="10" id="KW-0106">Calcium</keyword>
<feature type="compositionally biased region" description="Basic and acidic residues" evidence="16">
    <location>
        <begin position="1357"/>
        <end position="1386"/>
    </location>
</feature>
<comment type="subunit">
    <text evidence="2">Monomer.</text>
</comment>
<feature type="compositionally biased region" description="Low complexity" evidence="16">
    <location>
        <begin position="1699"/>
        <end position="1720"/>
    </location>
</feature>
<reference evidence="18" key="1">
    <citation type="submission" date="2014-11" db="EMBL/GenBank/DDBJ databases">
        <authorList>
            <person name="Otto D Thomas"/>
            <person name="Naeem Raeece"/>
        </authorList>
    </citation>
    <scope>NUCLEOTIDE SEQUENCE</scope>
</reference>
<dbReference type="GO" id="GO:0010506">
    <property type="term" value="P:regulation of autophagy"/>
    <property type="evidence" value="ECO:0007669"/>
    <property type="project" value="InterPro"/>
</dbReference>
<evidence type="ECO:0000256" key="12">
    <source>
        <dbReference type="ARBA" id="ARBA00024334"/>
    </source>
</evidence>
<dbReference type="GO" id="GO:0046872">
    <property type="term" value="F:metal ion binding"/>
    <property type="evidence" value="ECO:0007669"/>
    <property type="project" value="UniProtKB-KW"/>
</dbReference>
<feature type="compositionally biased region" description="Basic and acidic residues" evidence="16">
    <location>
        <begin position="1548"/>
        <end position="1561"/>
    </location>
</feature>
<feature type="region of interest" description="Disordered" evidence="16">
    <location>
        <begin position="621"/>
        <end position="736"/>
    </location>
</feature>
<dbReference type="Pfam" id="PF00069">
    <property type="entry name" value="Pkinase"/>
    <property type="match status" value="1"/>
</dbReference>
<feature type="compositionally biased region" description="Low complexity" evidence="16">
    <location>
        <begin position="898"/>
        <end position="912"/>
    </location>
</feature>
<feature type="compositionally biased region" description="Basic and acidic residues" evidence="16">
    <location>
        <begin position="1889"/>
        <end position="1904"/>
    </location>
</feature>
<feature type="region of interest" description="Disordered" evidence="16">
    <location>
        <begin position="1505"/>
        <end position="1932"/>
    </location>
</feature>
<feature type="compositionally biased region" description="Polar residues" evidence="16">
    <location>
        <begin position="1764"/>
        <end position="1773"/>
    </location>
</feature>
<feature type="compositionally biased region" description="Low complexity" evidence="16">
    <location>
        <begin position="1409"/>
        <end position="1420"/>
    </location>
</feature>
<feature type="region of interest" description="Disordered" evidence="16">
    <location>
        <begin position="264"/>
        <end position="288"/>
    </location>
</feature>
<dbReference type="EMBL" id="CDMZ01000642">
    <property type="protein sequence ID" value="CEM18552.1"/>
    <property type="molecule type" value="Genomic_DNA"/>
</dbReference>
<feature type="compositionally biased region" description="Polar residues" evidence="16">
    <location>
        <begin position="276"/>
        <end position="287"/>
    </location>
</feature>
<keyword evidence="6" id="KW-0479">Metal-binding</keyword>
<dbReference type="InterPro" id="IPR017441">
    <property type="entry name" value="Protein_kinase_ATP_BS"/>
</dbReference>
<keyword evidence="4" id="KW-0723">Serine/threonine-protein kinase</keyword>
<feature type="compositionally biased region" description="Low complexity" evidence="16">
    <location>
        <begin position="1842"/>
        <end position="1864"/>
    </location>
</feature>
<keyword evidence="11 15" id="KW-0067">ATP-binding</keyword>
<dbReference type="EC" id="2.7.11.1" evidence="3"/>
<dbReference type="InterPro" id="IPR011009">
    <property type="entry name" value="Kinase-like_dom_sf"/>
</dbReference>
<evidence type="ECO:0000313" key="18">
    <source>
        <dbReference type="EMBL" id="CEM18552.1"/>
    </source>
</evidence>
<dbReference type="FunFam" id="3.30.200.20:FF:000315">
    <property type="entry name" value="Calcium-dependent protein kinase 3"/>
    <property type="match status" value="1"/>
</dbReference>
<keyword evidence="8 15" id="KW-0547">Nucleotide-binding</keyword>
<feature type="region of interest" description="Disordered" evidence="16">
    <location>
        <begin position="327"/>
        <end position="507"/>
    </location>
</feature>
<feature type="compositionally biased region" description="Polar residues" evidence="16">
    <location>
        <begin position="1198"/>
        <end position="1225"/>
    </location>
</feature>
<feature type="region of interest" description="Disordered" evidence="16">
    <location>
        <begin position="1344"/>
        <end position="1453"/>
    </location>
</feature>
<comment type="catalytic activity">
    <reaction evidence="14">
        <text>L-seryl-[protein] + ATP = O-phospho-L-seryl-[protein] + ADP + H(+)</text>
        <dbReference type="Rhea" id="RHEA:17989"/>
        <dbReference type="Rhea" id="RHEA-COMP:9863"/>
        <dbReference type="Rhea" id="RHEA-COMP:11604"/>
        <dbReference type="ChEBI" id="CHEBI:15378"/>
        <dbReference type="ChEBI" id="CHEBI:29999"/>
        <dbReference type="ChEBI" id="CHEBI:30616"/>
        <dbReference type="ChEBI" id="CHEBI:83421"/>
        <dbReference type="ChEBI" id="CHEBI:456216"/>
        <dbReference type="EC" id="2.7.11.1"/>
    </reaction>
</comment>
<dbReference type="GO" id="GO:0005776">
    <property type="term" value="C:autophagosome"/>
    <property type="evidence" value="ECO:0007669"/>
    <property type="project" value="TreeGrafter"/>
</dbReference>
<feature type="region of interest" description="Disordered" evidence="16">
    <location>
        <begin position="1954"/>
        <end position="1978"/>
    </location>
</feature>
<dbReference type="SMART" id="SM00220">
    <property type="entry name" value="S_TKc"/>
    <property type="match status" value="1"/>
</dbReference>
<dbReference type="CDD" id="cd14009">
    <property type="entry name" value="STKc_ATG1_ULK_like"/>
    <property type="match status" value="1"/>
</dbReference>
<feature type="compositionally biased region" description="Basic and acidic residues" evidence="16">
    <location>
        <begin position="1233"/>
        <end position="1245"/>
    </location>
</feature>
<evidence type="ECO:0000256" key="16">
    <source>
        <dbReference type="SAM" id="MobiDB-lite"/>
    </source>
</evidence>
<evidence type="ECO:0000256" key="8">
    <source>
        <dbReference type="ARBA" id="ARBA00022741"/>
    </source>
</evidence>
<feature type="domain" description="Protein kinase" evidence="17">
    <location>
        <begin position="9"/>
        <end position="264"/>
    </location>
</feature>
<evidence type="ECO:0000256" key="5">
    <source>
        <dbReference type="ARBA" id="ARBA00022679"/>
    </source>
</evidence>
<feature type="compositionally biased region" description="Pro residues" evidence="16">
    <location>
        <begin position="679"/>
        <end position="701"/>
    </location>
</feature>
<feature type="compositionally biased region" description="Low complexity" evidence="16">
    <location>
        <begin position="1905"/>
        <end position="1932"/>
    </location>
</feature>
<feature type="region of interest" description="Disordered" evidence="16">
    <location>
        <begin position="1050"/>
        <end position="1143"/>
    </location>
</feature>
<comment type="cofactor">
    <cofactor evidence="1">
        <name>Mg(2+)</name>
        <dbReference type="ChEBI" id="CHEBI:18420"/>
    </cofactor>
</comment>
<evidence type="ECO:0000256" key="11">
    <source>
        <dbReference type="ARBA" id="ARBA00022840"/>
    </source>
</evidence>
<evidence type="ECO:0000256" key="7">
    <source>
        <dbReference type="ARBA" id="ARBA00022737"/>
    </source>
</evidence>
<organism evidence="18">
    <name type="scientific">Chromera velia CCMP2878</name>
    <dbReference type="NCBI Taxonomy" id="1169474"/>
    <lineage>
        <taxon>Eukaryota</taxon>
        <taxon>Sar</taxon>
        <taxon>Alveolata</taxon>
        <taxon>Colpodellida</taxon>
        <taxon>Chromeraceae</taxon>
        <taxon>Chromera</taxon>
    </lineage>
</organism>
<dbReference type="PROSITE" id="PS00108">
    <property type="entry name" value="PROTEIN_KINASE_ST"/>
    <property type="match status" value="1"/>
</dbReference>
<feature type="compositionally biased region" description="Gly residues" evidence="16">
    <location>
        <begin position="412"/>
        <end position="421"/>
    </location>
</feature>
<dbReference type="Gene3D" id="1.10.510.10">
    <property type="entry name" value="Transferase(Phosphotransferase) domain 1"/>
    <property type="match status" value="1"/>
</dbReference>
<gene>
    <name evidence="18" type="ORF">Cvel_18834</name>
</gene>
<feature type="binding site" evidence="15">
    <location>
        <position position="38"/>
    </location>
    <ligand>
        <name>ATP</name>
        <dbReference type="ChEBI" id="CHEBI:30616"/>
    </ligand>
</feature>
<evidence type="ECO:0000259" key="17">
    <source>
        <dbReference type="PROSITE" id="PS50011"/>
    </source>
</evidence>